<accession>Q1JZ88</accession>
<reference evidence="1" key="2">
    <citation type="submission" date="2006-05" db="EMBL/GenBank/DDBJ databases">
        <title>Sequencing of the draft genome and assembly of Desulfuromonas acetoxidans DSM 684.</title>
        <authorList>
            <consortium name="US DOE Joint Genome Institute (JGI-PGF)"/>
            <person name="Copeland A."/>
            <person name="Lucas S."/>
            <person name="Lapidus A."/>
            <person name="Barry K."/>
            <person name="Detter J.C."/>
            <person name="Glavina del Rio T."/>
            <person name="Hammon N."/>
            <person name="Israni S."/>
            <person name="Dalin E."/>
            <person name="Tice H."/>
            <person name="Bruce D."/>
            <person name="Pitluck S."/>
            <person name="Richardson P."/>
        </authorList>
    </citation>
    <scope>NUCLEOTIDE SEQUENCE [LARGE SCALE GENOMIC DNA]</scope>
    <source>
        <strain evidence="1">DSM 684</strain>
    </source>
</reference>
<gene>
    <name evidence="1" type="ORF">Dace_1541</name>
</gene>
<reference evidence="1" key="1">
    <citation type="submission" date="2006-05" db="EMBL/GenBank/DDBJ databases">
        <title>Annotation of the draft genome assembly of Desulfuromonas acetoxidans DSM 684.</title>
        <authorList>
            <consortium name="US DOE Joint Genome Institute (JGI-ORNL)"/>
            <person name="Larimer F."/>
            <person name="Land M."/>
            <person name="Hauser L."/>
        </authorList>
    </citation>
    <scope>NUCLEOTIDE SEQUENCE [LARGE SCALE GENOMIC DNA]</scope>
    <source>
        <strain evidence="1">DSM 684</strain>
    </source>
</reference>
<organism evidence="1 2">
    <name type="scientific">Desulfuromonas acetoxidans (strain DSM 684 / 11070)</name>
    <dbReference type="NCBI Taxonomy" id="281689"/>
    <lineage>
        <taxon>Bacteria</taxon>
        <taxon>Pseudomonadati</taxon>
        <taxon>Thermodesulfobacteriota</taxon>
        <taxon>Desulfuromonadia</taxon>
        <taxon>Desulfuromonadales</taxon>
        <taxon>Desulfuromonadaceae</taxon>
        <taxon>Desulfuromonas</taxon>
    </lineage>
</organism>
<dbReference type="RefSeq" id="WP_006000670.1">
    <property type="nucleotide sequence ID" value="NZ_AAEW02000009.1"/>
</dbReference>
<sequence>MINDDQLLNELPTEKQQLIKKFKLVPKQVDNKIYWVRCFANRPDHPYATHRAFRRCHILELVFSFYDLCVAKMTYFRQNLHLYTPCKQDYRSGKLTPCDLWDMEFLRMNSTGIAIDLRNLAEISEIEVFRTMCRWLEDQQRPPLRMVQSHSAH</sequence>
<dbReference type="AlphaFoldDB" id="Q1JZ88"/>
<dbReference type="OrthoDB" id="5405605at2"/>
<evidence type="ECO:0000313" key="1">
    <source>
        <dbReference type="EMBL" id="EAT15679.1"/>
    </source>
</evidence>
<dbReference type="Proteomes" id="UP000005695">
    <property type="component" value="Unassembled WGS sequence"/>
</dbReference>
<evidence type="ECO:0000313" key="2">
    <source>
        <dbReference type="Proteomes" id="UP000005695"/>
    </source>
</evidence>
<dbReference type="EMBL" id="AAEW02000009">
    <property type="protein sequence ID" value="EAT15679.1"/>
    <property type="molecule type" value="Genomic_DNA"/>
</dbReference>
<name>Q1JZ88_DESA6</name>
<comment type="caution">
    <text evidence="1">The sequence shown here is derived from an EMBL/GenBank/DDBJ whole genome shotgun (WGS) entry which is preliminary data.</text>
</comment>
<proteinExistence type="predicted"/>
<keyword evidence="2" id="KW-1185">Reference proteome</keyword>
<protein>
    <submittedName>
        <fullName evidence="1">Uncharacterized protein</fullName>
    </submittedName>
</protein>